<name>A0A7G7GAZ2_9BACT</name>
<proteinExistence type="predicted"/>
<sequence>MTKFNYVNFLNLEKDQVLKLKLIELDDWIYVRRVSKSLFKPAQPTFTPTTKINLDVIKDLDLYKEDINDLDNRYELKVEPEEVEQYELINIYDNDLPNNNLM</sequence>
<protein>
    <submittedName>
        <fullName evidence="1">Uncharacterized protein</fullName>
    </submittedName>
</protein>
<reference evidence="1 2" key="1">
    <citation type="journal article" date="2018" name="Int. J. Syst. Evol. Microbiol.">
        <title>Adhaeribacter swui sp. nov., isolated from wet mud.</title>
        <authorList>
            <person name="Kim D.U."/>
            <person name="Kim K.W."/>
            <person name="Kang M.S."/>
            <person name="Kim J.Y."/>
            <person name="Jang J.H."/>
            <person name="Kim M.K."/>
        </authorList>
    </citation>
    <scope>NUCLEOTIDE SEQUENCE [LARGE SCALE GENOMIC DNA]</scope>
    <source>
        <strain evidence="1 2">KCTC 52873</strain>
    </source>
</reference>
<dbReference type="RefSeq" id="WP_185270807.1">
    <property type="nucleotide sequence ID" value="NZ_CP055156.1"/>
</dbReference>
<dbReference type="KEGG" id="aswu:HUW51_16945"/>
<accession>A0A7G7GAZ2</accession>
<organism evidence="1 2">
    <name type="scientific">Adhaeribacter swui</name>
    <dbReference type="NCBI Taxonomy" id="2086471"/>
    <lineage>
        <taxon>Bacteria</taxon>
        <taxon>Pseudomonadati</taxon>
        <taxon>Bacteroidota</taxon>
        <taxon>Cytophagia</taxon>
        <taxon>Cytophagales</taxon>
        <taxon>Hymenobacteraceae</taxon>
        <taxon>Adhaeribacter</taxon>
    </lineage>
</organism>
<dbReference type="AlphaFoldDB" id="A0A7G7GAZ2"/>
<evidence type="ECO:0000313" key="1">
    <source>
        <dbReference type="EMBL" id="QNF34326.1"/>
    </source>
</evidence>
<dbReference type="EMBL" id="CP055156">
    <property type="protein sequence ID" value="QNF34326.1"/>
    <property type="molecule type" value="Genomic_DNA"/>
</dbReference>
<evidence type="ECO:0000313" key="2">
    <source>
        <dbReference type="Proteomes" id="UP000515237"/>
    </source>
</evidence>
<gene>
    <name evidence="1" type="ORF">HUW51_16945</name>
</gene>
<dbReference type="Proteomes" id="UP000515237">
    <property type="component" value="Chromosome"/>
</dbReference>
<keyword evidence="2" id="KW-1185">Reference proteome</keyword>